<dbReference type="PANTHER" id="PTHR43248">
    <property type="entry name" value="2-SUCCINYL-6-HYDROXY-2,4-CYCLOHEXADIENE-1-CARBOXYLATE SYNTHASE"/>
    <property type="match status" value="1"/>
</dbReference>
<accession>A0A7Y9ZHD7</accession>
<dbReference type="AlphaFoldDB" id="A0A7Y9ZHD7"/>
<evidence type="ECO:0000256" key="2">
    <source>
        <dbReference type="ARBA" id="ARBA00022729"/>
    </source>
</evidence>
<feature type="chain" id="PRO_5031152678" evidence="5">
    <location>
        <begin position="27"/>
        <end position="551"/>
    </location>
</feature>
<evidence type="ECO:0000259" key="6">
    <source>
        <dbReference type="Pfam" id="PF00561"/>
    </source>
</evidence>
<evidence type="ECO:0000259" key="7">
    <source>
        <dbReference type="Pfam" id="PF08386"/>
    </source>
</evidence>
<dbReference type="PANTHER" id="PTHR43248:SF29">
    <property type="entry name" value="TRIPEPTIDYL AMINOPEPTIDASE"/>
    <property type="match status" value="1"/>
</dbReference>
<comment type="caution">
    <text evidence="8">The sequence shown here is derived from an EMBL/GenBank/DDBJ whole genome shotgun (WGS) entry which is preliminary data.</text>
</comment>
<organism evidence="8 9">
    <name type="scientific">Nocardioides aromaticivorans</name>
    <dbReference type="NCBI Taxonomy" id="200618"/>
    <lineage>
        <taxon>Bacteria</taxon>
        <taxon>Bacillati</taxon>
        <taxon>Actinomycetota</taxon>
        <taxon>Actinomycetes</taxon>
        <taxon>Propionibacteriales</taxon>
        <taxon>Nocardioidaceae</taxon>
        <taxon>Nocardioides</taxon>
    </lineage>
</organism>
<feature type="domain" description="Peptidase S33 tripeptidyl aminopeptidase-like C-terminal" evidence="7">
    <location>
        <begin position="400"/>
        <end position="497"/>
    </location>
</feature>
<evidence type="ECO:0000256" key="4">
    <source>
        <dbReference type="SAM" id="MobiDB-lite"/>
    </source>
</evidence>
<dbReference type="Gene3D" id="3.40.50.1820">
    <property type="entry name" value="alpha/beta hydrolase"/>
    <property type="match status" value="1"/>
</dbReference>
<evidence type="ECO:0000313" key="9">
    <source>
        <dbReference type="Proteomes" id="UP000562045"/>
    </source>
</evidence>
<feature type="domain" description="AB hydrolase-1" evidence="6">
    <location>
        <begin position="105"/>
        <end position="277"/>
    </location>
</feature>
<reference evidence="8 9" key="1">
    <citation type="submission" date="2020-07" db="EMBL/GenBank/DDBJ databases">
        <title>Sequencing the genomes of 1000 actinobacteria strains.</title>
        <authorList>
            <person name="Klenk H.-P."/>
        </authorList>
    </citation>
    <scope>NUCLEOTIDE SEQUENCE [LARGE SCALE GENOMIC DNA]</scope>
    <source>
        <strain evidence="8 9">DSM 15131</strain>
    </source>
</reference>
<sequence>MKRALTIVASGLAAAALVLPAGGSPAAARDRDGSAAGGKQAGVPSYTPPAPAWGECASARLKAAGAECAMLEVPLDYARPNSTKIHIAVSRKLHTDPDYKGMIAVNPGGPGGSGLIYSILGGAIPNGVGAKYDWYGFDPRGVGSSEPSLSCDPDYAGAGYDRPNYVPERAADKRWWRRTTRDYARACSRSEARALLPYLHTTEVARDLDSLRKAVGQEKLNYYGFSYGTYLGQVYATLFPQQVGRFVWDGVLNAKNAFYQANLDQDIQFDRNLDTYFKYLADHDTVFGLGTDWRAIKRGYYRLRAKLDRTPAADGKLGPDELDDVMLSAGYYVYDWVGLGEAYAKLVTTGDGDDILANYAGPGDDNGFAVYNGVQCTDAVWPNWKRTQADAWRIHERHPFLTWGNTWYNAPCLNWPAPSRDAVRVTGRRISTPILMIAETHDAATVYSGALATRQAFPSSYLIEGVGGTTHSGSLSGIACTDDTIASYLDTGELPARKPGNTSDQQCDPVPAPEPEAASSLRLRSAGGDVVKDRMPAVLRDALQQAQTIGR</sequence>
<keyword evidence="2 5" id="KW-0732">Signal</keyword>
<dbReference type="GO" id="GO:0016787">
    <property type="term" value="F:hydrolase activity"/>
    <property type="evidence" value="ECO:0007669"/>
    <property type="project" value="UniProtKB-KW"/>
</dbReference>
<keyword evidence="3" id="KW-0378">Hydrolase</keyword>
<dbReference type="InterPro" id="IPR013595">
    <property type="entry name" value="Pept_S33_TAP-like_C"/>
</dbReference>
<proteinExistence type="inferred from homology"/>
<dbReference type="Pfam" id="PF00561">
    <property type="entry name" value="Abhydrolase_1"/>
    <property type="match status" value="1"/>
</dbReference>
<dbReference type="EMBL" id="JACBZM010000001">
    <property type="protein sequence ID" value="NYI44885.1"/>
    <property type="molecule type" value="Genomic_DNA"/>
</dbReference>
<evidence type="ECO:0000256" key="3">
    <source>
        <dbReference type="ARBA" id="ARBA00022801"/>
    </source>
</evidence>
<dbReference type="SUPFAM" id="SSF53474">
    <property type="entry name" value="alpha/beta-Hydrolases"/>
    <property type="match status" value="1"/>
</dbReference>
<dbReference type="RefSeq" id="WP_179648619.1">
    <property type="nucleotide sequence ID" value="NZ_JACBZM010000001.1"/>
</dbReference>
<comment type="similarity">
    <text evidence="1">Belongs to the peptidase S33 family.</text>
</comment>
<dbReference type="Proteomes" id="UP000562045">
    <property type="component" value="Unassembled WGS sequence"/>
</dbReference>
<feature type="region of interest" description="Disordered" evidence="4">
    <location>
        <begin position="492"/>
        <end position="529"/>
    </location>
</feature>
<evidence type="ECO:0000256" key="1">
    <source>
        <dbReference type="ARBA" id="ARBA00010088"/>
    </source>
</evidence>
<dbReference type="Pfam" id="PF08386">
    <property type="entry name" value="Abhydrolase_4"/>
    <property type="match status" value="1"/>
</dbReference>
<evidence type="ECO:0000256" key="5">
    <source>
        <dbReference type="SAM" id="SignalP"/>
    </source>
</evidence>
<dbReference type="InterPro" id="IPR051601">
    <property type="entry name" value="Serine_prot/Carboxylest_S33"/>
</dbReference>
<dbReference type="InterPro" id="IPR029058">
    <property type="entry name" value="AB_hydrolase_fold"/>
</dbReference>
<name>A0A7Y9ZHD7_9ACTN</name>
<protein>
    <submittedName>
        <fullName evidence="8">Pimeloyl-ACP methyl ester carboxylesterase</fullName>
    </submittedName>
</protein>
<feature type="signal peptide" evidence="5">
    <location>
        <begin position="1"/>
        <end position="26"/>
    </location>
</feature>
<gene>
    <name evidence="8" type="ORF">BJ993_001965</name>
</gene>
<evidence type="ECO:0000313" key="8">
    <source>
        <dbReference type="EMBL" id="NYI44885.1"/>
    </source>
</evidence>
<dbReference type="InterPro" id="IPR000073">
    <property type="entry name" value="AB_hydrolase_1"/>
</dbReference>